<sequence length="293" mass="31199">MILMSFANIYVVDVTCLFIGRVQVIELPTVVIRGAGDLATGVALRLYRAGFKRILMLEQEKPLAVRRTVSFSEIVYAKGHRVEEVGAILATSQADVLSAWKGGDIPVLVDPELSCLAEMDVDILVDAILAKKNLGTRRDHAPLVIGLGPGFSAGDDVDRVVETKRGHFLGRLITDGPATANSGKPGAVMGYTTERVIWAEQAGFYTSPLQIGALVEAGDVIGSVDGVPFCTEISGVLRGLLPTDIQVGKRCKLADIDPRGLVNYCDSVSEKALAIGGGVLEAVCSYTLNRMLS</sequence>
<name>Q6AM25_DESPS</name>
<dbReference type="Proteomes" id="UP000000602">
    <property type="component" value="Chromosome"/>
</dbReference>
<gene>
    <name evidence="1" type="ordered locus">DP1871</name>
</gene>
<dbReference type="AlphaFoldDB" id="Q6AM25"/>
<dbReference type="STRING" id="177439.DP1871"/>
<dbReference type="InterPro" id="IPR017695">
    <property type="entry name" value="Se-dep_Mo_hydrolase_YqeB"/>
</dbReference>
<evidence type="ECO:0008006" key="3">
    <source>
        <dbReference type="Google" id="ProtNLM"/>
    </source>
</evidence>
<reference evidence="2" key="1">
    <citation type="journal article" date="2004" name="Environ. Microbiol.">
        <title>The genome of Desulfotalea psychrophila, a sulfate-reducing bacterium from permanently cold Arctic sediments.</title>
        <authorList>
            <person name="Rabus R."/>
            <person name="Ruepp A."/>
            <person name="Frickey T."/>
            <person name="Rattei T."/>
            <person name="Fartmann B."/>
            <person name="Stark M."/>
            <person name="Bauer M."/>
            <person name="Zibat A."/>
            <person name="Lombardot T."/>
            <person name="Becker I."/>
            <person name="Amann J."/>
            <person name="Gellner K."/>
            <person name="Teeling H."/>
            <person name="Leuschner W.D."/>
            <person name="Gloeckner F.-O."/>
            <person name="Lupas A.N."/>
            <person name="Amann R."/>
            <person name="Klenk H.-P."/>
        </authorList>
    </citation>
    <scope>NUCLEOTIDE SEQUENCE [LARGE SCALE GENOMIC DNA]</scope>
    <source>
        <strain evidence="2">DSM 12343 / LSv54</strain>
    </source>
</reference>
<dbReference type="eggNOG" id="COG3608">
    <property type="taxonomic scope" value="Bacteria"/>
</dbReference>
<dbReference type="NCBIfam" id="TIGR03309">
    <property type="entry name" value="matur_yqeB"/>
    <property type="match status" value="1"/>
</dbReference>
<dbReference type="KEGG" id="dps:DP1871"/>
<protein>
    <recommendedName>
        <fullName evidence="3">Molybdenum hydroxylase</fullName>
    </recommendedName>
</protein>
<evidence type="ECO:0000313" key="2">
    <source>
        <dbReference type="Proteomes" id="UP000000602"/>
    </source>
</evidence>
<organism evidence="1 2">
    <name type="scientific">Desulfotalea psychrophila (strain LSv54 / DSM 12343)</name>
    <dbReference type="NCBI Taxonomy" id="177439"/>
    <lineage>
        <taxon>Bacteria</taxon>
        <taxon>Pseudomonadati</taxon>
        <taxon>Thermodesulfobacteriota</taxon>
        <taxon>Desulfobulbia</taxon>
        <taxon>Desulfobulbales</taxon>
        <taxon>Desulfocapsaceae</taxon>
        <taxon>Desulfotalea</taxon>
    </lineage>
</organism>
<keyword evidence="2" id="KW-1185">Reference proteome</keyword>
<proteinExistence type="predicted"/>
<evidence type="ECO:0000313" key="1">
    <source>
        <dbReference type="EMBL" id="CAG36600.1"/>
    </source>
</evidence>
<dbReference type="EMBL" id="CR522870">
    <property type="protein sequence ID" value="CAG36600.1"/>
    <property type="molecule type" value="Genomic_DNA"/>
</dbReference>
<accession>Q6AM25</accession>
<dbReference type="HOGENOM" id="CLU_082089_1_0_7"/>